<gene>
    <name evidence="2" type="ORF">TVAG_182830</name>
</gene>
<protein>
    <submittedName>
        <fullName evidence="2">Uncharacterized protein</fullName>
    </submittedName>
</protein>
<proteinExistence type="predicted"/>
<accession>A2D921</accession>
<dbReference type="VEuPathDB" id="TrichDB:TVAGG3_0529410"/>
<evidence type="ECO:0000313" key="3">
    <source>
        <dbReference type="Proteomes" id="UP000001542"/>
    </source>
</evidence>
<keyword evidence="1" id="KW-0175">Coiled coil</keyword>
<evidence type="ECO:0000313" key="2">
    <source>
        <dbReference type="EMBL" id="EAY23047.1"/>
    </source>
</evidence>
<feature type="coiled-coil region" evidence="1">
    <location>
        <begin position="44"/>
        <end position="116"/>
    </location>
</feature>
<organism evidence="2 3">
    <name type="scientific">Trichomonas vaginalis (strain ATCC PRA-98 / G3)</name>
    <dbReference type="NCBI Taxonomy" id="412133"/>
    <lineage>
        <taxon>Eukaryota</taxon>
        <taxon>Metamonada</taxon>
        <taxon>Parabasalia</taxon>
        <taxon>Trichomonadida</taxon>
        <taxon>Trichomonadidae</taxon>
        <taxon>Trichomonas</taxon>
    </lineage>
</organism>
<dbReference type="KEGG" id="tva:5468606"/>
<evidence type="ECO:0000256" key="1">
    <source>
        <dbReference type="SAM" id="Coils"/>
    </source>
</evidence>
<reference evidence="2" key="2">
    <citation type="journal article" date="2007" name="Science">
        <title>Draft genome sequence of the sexually transmitted pathogen Trichomonas vaginalis.</title>
        <authorList>
            <person name="Carlton J.M."/>
            <person name="Hirt R.P."/>
            <person name="Silva J.C."/>
            <person name="Delcher A.L."/>
            <person name="Schatz M."/>
            <person name="Zhao Q."/>
            <person name="Wortman J.R."/>
            <person name="Bidwell S.L."/>
            <person name="Alsmark U.C.M."/>
            <person name="Besteiro S."/>
            <person name="Sicheritz-Ponten T."/>
            <person name="Noel C.J."/>
            <person name="Dacks J.B."/>
            <person name="Foster P.G."/>
            <person name="Simillion C."/>
            <person name="Van de Peer Y."/>
            <person name="Miranda-Saavedra D."/>
            <person name="Barton G.J."/>
            <person name="Westrop G.D."/>
            <person name="Mueller S."/>
            <person name="Dessi D."/>
            <person name="Fiori P.L."/>
            <person name="Ren Q."/>
            <person name="Paulsen I."/>
            <person name="Zhang H."/>
            <person name="Bastida-Corcuera F.D."/>
            <person name="Simoes-Barbosa A."/>
            <person name="Brown M.T."/>
            <person name="Hayes R.D."/>
            <person name="Mukherjee M."/>
            <person name="Okumura C.Y."/>
            <person name="Schneider R."/>
            <person name="Smith A.J."/>
            <person name="Vanacova S."/>
            <person name="Villalvazo M."/>
            <person name="Haas B.J."/>
            <person name="Pertea M."/>
            <person name="Feldblyum T.V."/>
            <person name="Utterback T.R."/>
            <person name="Shu C.L."/>
            <person name="Osoegawa K."/>
            <person name="de Jong P.J."/>
            <person name="Hrdy I."/>
            <person name="Horvathova L."/>
            <person name="Zubacova Z."/>
            <person name="Dolezal P."/>
            <person name="Malik S.B."/>
            <person name="Logsdon J.M. Jr."/>
            <person name="Henze K."/>
            <person name="Gupta A."/>
            <person name="Wang C.C."/>
            <person name="Dunne R.L."/>
            <person name="Upcroft J.A."/>
            <person name="Upcroft P."/>
            <person name="White O."/>
            <person name="Salzberg S.L."/>
            <person name="Tang P."/>
            <person name="Chiu C.-H."/>
            <person name="Lee Y.-S."/>
            <person name="Embley T.M."/>
            <person name="Coombs G.H."/>
            <person name="Mottram J.C."/>
            <person name="Tachezy J."/>
            <person name="Fraser-Liggett C.M."/>
            <person name="Johnson P.J."/>
        </authorList>
    </citation>
    <scope>NUCLEOTIDE SEQUENCE [LARGE SCALE GENOMIC DNA]</scope>
    <source>
        <strain evidence="2">G3</strain>
    </source>
</reference>
<keyword evidence="3" id="KW-1185">Reference proteome</keyword>
<dbReference type="InParanoid" id="A2D921"/>
<dbReference type="Proteomes" id="UP000001542">
    <property type="component" value="Unassembled WGS sequence"/>
</dbReference>
<dbReference type="AlphaFoldDB" id="A2D921"/>
<sequence length="118" mass="13957">MLPESSFFSVTEPKNEQELRKLVKKLALDLRAYMAYEAASKPLYEKYQKQIEELQLQEKNLKSEIKAISKRNAAQSSKTETKISEDEIKDYQMQIVEKEEELRSLLKQRKKLMQELSK</sequence>
<dbReference type="RefSeq" id="XP_001584033.1">
    <property type="nucleotide sequence ID" value="XM_001583983.1"/>
</dbReference>
<dbReference type="EMBL" id="DS113180">
    <property type="protein sequence ID" value="EAY23047.1"/>
    <property type="molecule type" value="Genomic_DNA"/>
</dbReference>
<dbReference type="VEuPathDB" id="TrichDB:TVAG_182830"/>
<name>A2D921_TRIV3</name>
<reference evidence="2" key="1">
    <citation type="submission" date="2006-10" db="EMBL/GenBank/DDBJ databases">
        <authorList>
            <person name="Amadeo P."/>
            <person name="Zhao Q."/>
            <person name="Wortman J."/>
            <person name="Fraser-Liggett C."/>
            <person name="Carlton J."/>
        </authorList>
    </citation>
    <scope>NUCLEOTIDE SEQUENCE</scope>
    <source>
        <strain evidence="2">G3</strain>
    </source>
</reference>
<dbReference type="SMR" id="A2D921"/>